<evidence type="ECO:0000256" key="1">
    <source>
        <dbReference type="PROSITE-ProRule" id="PRU00339"/>
    </source>
</evidence>
<dbReference type="KEGG" id="sdyn:Mal52_30680"/>
<dbReference type="InterPro" id="IPR019734">
    <property type="entry name" value="TPR_rpt"/>
</dbReference>
<feature type="coiled-coil region" evidence="2">
    <location>
        <begin position="279"/>
        <end position="306"/>
    </location>
</feature>
<proteinExistence type="predicted"/>
<sequence>MMADGIVLWPVFKLLGSTVVTKTIGVAWDMAIKRLRQANLARVINQKFRSDTDVKTICDGVPQVRRDVLEAGHLKSLFKLCAENEPSAVGRFLIEQQLVMLSYVSRNDDKIREVQNTIGRVVCGAIEFVISKDSELLAQFLIIARQGDVAEHTEIQGILYQLLAGQGKIVESVRTIERRDTVTNEEALAPQEIEHFDYLIGENIRLSNRERQFVDSQLETRWDEIQEELALRNSTAAIQKGKGLKQWLDHSGDRLTPNLRSKAHVLLAHLSLLEMIHPNEKRNLDLSEAQKHLDRAKDEVDHSDSESEARVIALDAKLEYLRGFSDKANSMLEDSLEPAILSTRLAMNLDLQKNVEAADLASTAPYHEKWIEQAIVAFINAARLDDGLNALNWANENANDRVADQCNVAFAHSILLHYKIGHPDGITTSLDVKDGIRADITKAIDSLQRVIARPLAVGKPSNGLEVDALGYACLAHHIIGQKNECRDLANILARCRPIPIAVAHAVMRRDIAPSESLPADLRKDHPRSFEAQFLAVLIDLIFLGKLPIRVFDDARRVLPFAKDDQSQDRIIGLMSDVVAEDDIVRFNVVVALCKKYLPAEHPRHRLLGVQSCLRRGEAEEARRMLDEEENRTEPEWLRYSADTHRMLGDLNKAANDLLEATQFCRRGSVWYEAAMALSETDRIEEMVECLEKVVVLEPTNINARHNLAFGYVRLGRHRSAADNLVQLANLVPTRHKYLVEASGEFALAGDVSTAIELCADICEREPHYRDAVLQRARLLRISRQKGAAFDSLYGVREEFWDDVEFLAVYMGLGYEVGQDAAAGRAMQRILELQEDGTAKKRVLHAVAPDDIKALLEARWDAFERLNKLLIEARSPWTIVSEVAHAPVCKIWKIRTQPGALFTTPETYAEYSIYATNAFAVREAGDQVSTLVDIQAPPPEQRVVMDLSALITLHQLNLLDVAASFFGTILYPDEYDKKRLRDQAMLESGQQSQWTALEAIIEQIQLPNSRVTIKSADSSDGITLVSEKDGLTRSGSVFRPLDIARWLFANGKIDLGVVENIQQSRTEDTAREGFAEAMASREVMIDETAIFLLHTSGCLEPLLREMALCITDVCYEKIRHEIDRFRFDQEMAELNESLGAAWLNNDRITAKAVITSPSNESDDDSGAPVDESERQRKWMIDGVLLALQEKIPLVADDRFCLMGVMNDTSNVETTACSTDCVIKRMYQEGKISSEQFADAFLQLVRWRYRFLLPDATVLLDFVRRYHGINDPLVEISQYMHDCMRDCGLLAGKEPTEPATSVALHYYIQSLGRWAEFAAQVWNLKELDEKQRITLTEWIVSECLPTPPRNLPTSGRFQLAESSVETFLAAFLVRACDIDDLLTAKAAVKAVSDLIGITERDFESVVSHILTVETNSLQDEEELQLAYQQRMFLISLIRDGRIQGVRSCLLAEHLGILDQGQELPTPDEAVISAIQSSSKRSPISEPGPYVFFQHRDQTRSKARYAEFVPDFLVAPSKEARSAAITFIKDSGECPLSPYSKETINVGSESSTSDEFITWFPVACRIQDCLAGDFKIQISALRQSLHASLNENCDYHWGKVLRPDVQHLCAVHGDGRTAKQCVRMFGRLVDHSSLAKTLDAYEVRFGHLPLGIPFSMGGLLKQWCESANSTAVWKTVWNWVKERRTIFRRYHACRAFAENPSLIPKQRQDEFWSECFKVLNVARKESNHDVSTYLWEIRNNLTQHFLRHFELHAPFLPNEQLLCLSYWAGAQVSDVIDDYGSSDETLTAFRDDIRQLAFATQLAWEVARPSRESSQARHIALHHPASWPYALALSLCQASSLGVGHLSGAQQRCLADLLTVGCLRFDSGQANKSNNIWAHNESAVSVSVMVAKELTNASARKLLESAIDATELTHGDEWAIKSLEGISQLETMSQRFVSSLLHSISYTGVFPHQDVARLLESADWYRDTLSKMDSDALVDVADFFGEVQARFRDSWDVLLPNAYLDTALTAEMPEERRQKLLAFSIVAATAGEAPALLRRPLGGSHSQYTREQFELWRTHFQEVARWAPPFVSARIRDTLASLRR</sequence>
<keyword evidence="1" id="KW-0802">TPR repeat</keyword>
<dbReference type="InterPro" id="IPR011990">
    <property type="entry name" value="TPR-like_helical_dom_sf"/>
</dbReference>
<organism evidence="3 4">
    <name type="scientific">Symmachiella dynata</name>
    <dbReference type="NCBI Taxonomy" id="2527995"/>
    <lineage>
        <taxon>Bacteria</taxon>
        <taxon>Pseudomonadati</taxon>
        <taxon>Planctomycetota</taxon>
        <taxon>Planctomycetia</taxon>
        <taxon>Planctomycetales</taxon>
        <taxon>Planctomycetaceae</taxon>
        <taxon>Symmachiella</taxon>
    </lineage>
</organism>
<dbReference type="PROSITE" id="PS50005">
    <property type="entry name" value="TPR"/>
    <property type="match status" value="1"/>
</dbReference>
<accession>A0A517ZQ62</accession>
<gene>
    <name evidence="3" type="ORF">Mal52_30680</name>
</gene>
<reference evidence="3 4" key="1">
    <citation type="submission" date="2019-02" db="EMBL/GenBank/DDBJ databases">
        <title>Deep-cultivation of Planctomycetes and their phenomic and genomic characterization uncovers novel biology.</title>
        <authorList>
            <person name="Wiegand S."/>
            <person name="Jogler M."/>
            <person name="Boedeker C."/>
            <person name="Pinto D."/>
            <person name="Vollmers J."/>
            <person name="Rivas-Marin E."/>
            <person name="Kohn T."/>
            <person name="Peeters S.H."/>
            <person name="Heuer A."/>
            <person name="Rast P."/>
            <person name="Oberbeckmann S."/>
            <person name="Bunk B."/>
            <person name="Jeske O."/>
            <person name="Meyerdierks A."/>
            <person name="Storesund J.E."/>
            <person name="Kallscheuer N."/>
            <person name="Luecker S."/>
            <person name="Lage O.M."/>
            <person name="Pohl T."/>
            <person name="Merkel B.J."/>
            <person name="Hornburger P."/>
            <person name="Mueller R.-W."/>
            <person name="Bruemmer F."/>
            <person name="Labrenz M."/>
            <person name="Spormann A.M."/>
            <person name="Op den Camp H."/>
            <person name="Overmann J."/>
            <person name="Amann R."/>
            <person name="Jetten M.S.M."/>
            <person name="Mascher T."/>
            <person name="Medema M.H."/>
            <person name="Devos D.P."/>
            <person name="Kaster A.-K."/>
            <person name="Ovreas L."/>
            <person name="Rohde M."/>
            <person name="Galperin M.Y."/>
            <person name="Jogler C."/>
        </authorList>
    </citation>
    <scope>NUCLEOTIDE SEQUENCE [LARGE SCALE GENOMIC DNA]</scope>
    <source>
        <strain evidence="3 4">Mal52</strain>
    </source>
</reference>
<evidence type="ECO:0000256" key="2">
    <source>
        <dbReference type="SAM" id="Coils"/>
    </source>
</evidence>
<evidence type="ECO:0000313" key="4">
    <source>
        <dbReference type="Proteomes" id="UP000319383"/>
    </source>
</evidence>
<keyword evidence="4" id="KW-1185">Reference proteome</keyword>
<dbReference type="SUPFAM" id="SSF48452">
    <property type="entry name" value="TPR-like"/>
    <property type="match status" value="1"/>
</dbReference>
<protein>
    <submittedName>
        <fullName evidence="3">Uncharacterized protein</fullName>
    </submittedName>
</protein>
<dbReference type="Gene3D" id="1.25.40.10">
    <property type="entry name" value="Tetratricopeptide repeat domain"/>
    <property type="match status" value="1"/>
</dbReference>
<evidence type="ECO:0000313" key="3">
    <source>
        <dbReference type="EMBL" id="QDU44583.1"/>
    </source>
</evidence>
<feature type="repeat" description="TPR" evidence="1">
    <location>
        <begin position="667"/>
        <end position="700"/>
    </location>
</feature>
<dbReference type="EMBL" id="CP036276">
    <property type="protein sequence ID" value="QDU44583.1"/>
    <property type="molecule type" value="Genomic_DNA"/>
</dbReference>
<dbReference type="RefSeq" id="WP_145376920.1">
    <property type="nucleotide sequence ID" value="NZ_CP036276.1"/>
</dbReference>
<keyword evidence="2" id="KW-0175">Coiled coil</keyword>
<name>A0A517ZQ62_9PLAN</name>
<dbReference type="Proteomes" id="UP000319383">
    <property type="component" value="Chromosome"/>
</dbReference>